<dbReference type="CDD" id="cd01650">
    <property type="entry name" value="RT_nLTR_like"/>
    <property type="match status" value="1"/>
</dbReference>
<keyword evidence="3" id="KW-1185">Reference proteome</keyword>
<gene>
    <name evidence="2" type="ORF">KUDE01_017486</name>
</gene>
<accession>A0AAD9CAB8</accession>
<protein>
    <submittedName>
        <fullName evidence="2">149 kDa protein</fullName>
    </submittedName>
</protein>
<dbReference type="Proteomes" id="UP001228049">
    <property type="component" value="Unassembled WGS sequence"/>
</dbReference>
<dbReference type="EMBL" id="JASDAP010000008">
    <property type="protein sequence ID" value="KAK1897958.1"/>
    <property type="molecule type" value="Genomic_DNA"/>
</dbReference>
<reference evidence="2" key="1">
    <citation type="submission" date="2023-04" db="EMBL/GenBank/DDBJ databases">
        <title>Chromosome-level genome of Chaenocephalus aceratus.</title>
        <authorList>
            <person name="Park H."/>
        </authorList>
    </citation>
    <scope>NUCLEOTIDE SEQUENCE</scope>
    <source>
        <strain evidence="2">DE</strain>
        <tissue evidence="2">Muscle</tissue>
    </source>
</reference>
<evidence type="ECO:0000313" key="3">
    <source>
        <dbReference type="Proteomes" id="UP001228049"/>
    </source>
</evidence>
<dbReference type="PROSITE" id="PS50878">
    <property type="entry name" value="RT_POL"/>
    <property type="match status" value="1"/>
</dbReference>
<organism evidence="2 3">
    <name type="scientific">Dissostichus eleginoides</name>
    <name type="common">Patagonian toothfish</name>
    <name type="synonym">Dissostichus amissus</name>
    <dbReference type="NCBI Taxonomy" id="100907"/>
    <lineage>
        <taxon>Eukaryota</taxon>
        <taxon>Metazoa</taxon>
        <taxon>Chordata</taxon>
        <taxon>Craniata</taxon>
        <taxon>Vertebrata</taxon>
        <taxon>Euteleostomi</taxon>
        <taxon>Actinopterygii</taxon>
        <taxon>Neopterygii</taxon>
        <taxon>Teleostei</taxon>
        <taxon>Neoteleostei</taxon>
        <taxon>Acanthomorphata</taxon>
        <taxon>Eupercaria</taxon>
        <taxon>Perciformes</taxon>
        <taxon>Notothenioidei</taxon>
        <taxon>Nototheniidae</taxon>
        <taxon>Dissostichus</taxon>
    </lineage>
</organism>
<dbReference type="AlphaFoldDB" id="A0AAD9CAB8"/>
<comment type="caution">
    <text evidence="2">The sequence shown here is derived from an EMBL/GenBank/DDBJ whole genome shotgun (WGS) entry which is preliminary data.</text>
</comment>
<evidence type="ECO:0000313" key="2">
    <source>
        <dbReference type="EMBL" id="KAK1897958.1"/>
    </source>
</evidence>
<name>A0AAD9CAB8_DISEL</name>
<dbReference type="SUPFAM" id="SSF56672">
    <property type="entry name" value="DNA/RNA polymerases"/>
    <property type="match status" value="1"/>
</dbReference>
<sequence>MDLFNESFNDSFLPLSCRRAVLTLLPKKGDLQEIKNWRPVSLLCTDYKLLSRALSSRLRKVMDQVVDRTQTYCVPGRSIVDNVSLIRDILEVSGSLGFDTGLVSLDQEKAFDRVEHRYLWKVLERFGLSPGFIAMIKVMYVNIESVLKMNGGLSRPFNVTRGIRQGCSMSDGCTKEKGNKCSMGVLHSNNTREGSLQYMQSRCQHGINKCKSDKYVKPVVPS</sequence>
<dbReference type="PANTHER" id="PTHR19446">
    <property type="entry name" value="REVERSE TRANSCRIPTASES"/>
    <property type="match status" value="1"/>
</dbReference>
<proteinExistence type="predicted"/>
<dbReference type="InterPro" id="IPR000477">
    <property type="entry name" value="RT_dom"/>
</dbReference>
<feature type="domain" description="Reverse transcriptase" evidence="1">
    <location>
        <begin position="6"/>
        <end position="222"/>
    </location>
</feature>
<dbReference type="InterPro" id="IPR043502">
    <property type="entry name" value="DNA/RNA_pol_sf"/>
</dbReference>
<dbReference type="Pfam" id="PF00078">
    <property type="entry name" value="RVT_1"/>
    <property type="match status" value="1"/>
</dbReference>
<evidence type="ECO:0000259" key="1">
    <source>
        <dbReference type="PROSITE" id="PS50878"/>
    </source>
</evidence>